<keyword evidence="2" id="KW-1185">Reference proteome</keyword>
<dbReference type="EMBL" id="FMYQ01000007">
    <property type="protein sequence ID" value="SDC48801.1"/>
    <property type="molecule type" value="Genomic_DNA"/>
</dbReference>
<dbReference type="RefSeq" id="WP_091996610.1">
    <property type="nucleotide sequence ID" value="NZ_FMYQ01000007.1"/>
</dbReference>
<evidence type="ECO:0000313" key="1">
    <source>
        <dbReference type="EMBL" id="SDC48801.1"/>
    </source>
</evidence>
<proteinExistence type="predicted"/>
<name>A0A1G6M021_9BURK</name>
<reference evidence="2" key="1">
    <citation type="submission" date="2016-09" db="EMBL/GenBank/DDBJ databases">
        <authorList>
            <person name="Varghese N."/>
            <person name="Submissions S."/>
        </authorList>
    </citation>
    <scope>NUCLEOTIDE SEQUENCE [LARGE SCALE GENOMIC DNA]</scope>
    <source>
        <strain evidence="2">TNe-862</strain>
    </source>
</reference>
<dbReference type="InterPro" id="IPR030987">
    <property type="entry name" value="AbiV"/>
</dbReference>
<dbReference type="AlphaFoldDB" id="A0A1G6M021"/>
<dbReference type="Proteomes" id="UP000198908">
    <property type="component" value="Unassembled WGS sequence"/>
</dbReference>
<evidence type="ECO:0000313" key="2">
    <source>
        <dbReference type="Proteomes" id="UP000198908"/>
    </source>
</evidence>
<dbReference type="NCBIfam" id="TIGR04498">
    <property type="entry name" value="AbiV_defense"/>
    <property type="match status" value="1"/>
</dbReference>
<dbReference type="Pfam" id="PF18728">
    <property type="entry name" value="HEPN_AbiV"/>
    <property type="match status" value="1"/>
</dbReference>
<dbReference type="OrthoDB" id="7107926at2"/>
<organism evidence="1 2">
    <name type="scientific">Paraburkholderia lycopersici</name>
    <dbReference type="NCBI Taxonomy" id="416944"/>
    <lineage>
        <taxon>Bacteria</taxon>
        <taxon>Pseudomonadati</taxon>
        <taxon>Pseudomonadota</taxon>
        <taxon>Betaproteobacteria</taxon>
        <taxon>Burkholderiales</taxon>
        <taxon>Burkholderiaceae</taxon>
        <taxon>Paraburkholderia</taxon>
    </lineage>
</organism>
<gene>
    <name evidence="1" type="ORF">SAMN05421548_10789</name>
</gene>
<sequence length="242" mass="27267">MTKDAREEQVRLLMDGLLKTFQNAEELYIEATYLAERGSLPRAVLLHQISLEECGKAEMLCTAIFSALHGTVVDMRQLKRAFSRHEGKNRTNAYFLPSSVQESEARTNNDIEAASKAFEDMQSQFHKESNTLKNASLYVDFDGKFVSPHDVVTRENLEEVRKRNAEFLSLTHHKLSVAEGWGKDLDAAVEQQTLLMKELGLDGLDHTNPNERRAAANGILGKIEEFFKSIQQPSDKANPDGK</sequence>
<accession>A0A1G6M021</accession>
<protein>
    <submittedName>
        <fullName evidence="1">Abortive infection protein, AbiV family</fullName>
    </submittedName>
</protein>